<dbReference type="EC" id="2.4.1.17" evidence="12"/>
<keyword evidence="9" id="KW-0325">Glycoprotein</keyword>
<dbReference type="FunFam" id="3.40.50.2000:FF:000050">
    <property type="entry name" value="UDP-glucuronosyltransferase"/>
    <property type="match status" value="1"/>
</dbReference>
<evidence type="ECO:0000256" key="8">
    <source>
        <dbReference type="ARBA" id="ARBA00023136"/>
    </source>
</evidence>
<evidence type="ECO:0000256" key="9">
    <source>
        <dbReference type="ARBA" id="ARBA00023180"/>
    </source>
</evidence>
<protein>
    <recommendedName>
        <fullName evidence="12">UDP-glucuronosyltransferase</fullName>
        <ecNumber evidence="12">2.4.1.17</ecNumber>
    </recommendedName>
</protein>
<keyword evidence="6" id="KW-0256">Endoplasmic reticulum</keyword>
<dbReference type="InterPro" id="IPR050271">
    <property type="entry name" value="UDP-glycosyltransferase"/>
</dbReference>
<evidence type="ECO:0000256" key="6">
    <source>
        <dbReference type="ARBA" id="ARBA00022824"/>
    </source>
</evidence>
<dbReference type="InterPro" id="IPR002213">
    <property type="entry name" value="UDP_glucos_trans"/>
</dbReference>
<dbReference type="Gene3D" id="3.40.50.2000">
    <property type="entry name" value="Glycogen Phosphorylase B"/>
    <property type="match status" value="1"/>
</dbReference>
<sequence length="491" mass="56018">MALTERLVEEGHELFVISPNAVSGLNQNRNYTFVDVSFSYKYFSDEKQDDETYYMQEYISKWDFPSQLSAYIDIGRKQLLSEAHLQFLRRAEKERIKFDLIIVEMFFVPFGCVLSRTYSESAPIISLHSISTEFLVENNIGSIAHLSYAPSVYDDYTDKMSLWQKIENWFSNYYLWSLFEQAEETVVKRYCNEMYGPGSEKLADGCWSNVSLALVANNPVYYYPRALSPNVIEVGPLHLKTPEKLSKELQEWLDGAEKGVIYFSLGSNIKSKSLPPEVRSNFIDFFAEHPDYRVLWKWELDGRIPGQSDNILAQKWMPQASILAHPKVKVYITQGGLQSFQEAVHYGVPLVGIPWSGDQGCNVAKMVDAGIGVRLRPQDLHSYDNIKAALETVLFDSRFSKNMKKLSALSKDFTDRGMDQAVFWIEHVAKHGGASHLRPATADTTLFQYFCLDIISLVLTLLIFCTYIVVISCKFAVAVIFKESLPKIKAS</sequence>
<organism evidence="13 14">
    <name type="scientific">Bemisia tabaci</name>
    <name type="common">Sweetpotato whitefly</name>
    <name type="synonym">Aleurodes tabaci</name>
    <dbReference type="NCBI Taxonomy" id="7038"/>
    <lineage>
        <taxon>Eukaryota</taxon>
        <taxon>Metazoa</taxon>
        <taxon>Ecdysozoa</taxon>
        <taxon>Arthropoda</taxon>
        <taxon>Hexapoda</taxon>
        <taxon>Insecta</taxon>
        <taxon>Pterygota</taxon>
        <taxon>Neoptera</taxon>
        <taxon>Paraneoptera</taxon>
        <taxon>Hemiptera</taxon>
        <taxon>Sternorrhyncha</taxon>
        <taxon>Aleyrodoidea</taxon>
        <taxon>Aleyrodidae</taxon>
        <taxon>Aleyrodinae</taxon>
        <taxon>Bemisia</taxon>
    </lineage>
</organism>
<keyword evidence="3 11" id="KW-0328">Glycosyltransferase</keyword>
<dbReference type="Proteomes" id="UP001152759">
    <property type="component" value="Chromosome 10"/>
</dbReference>
<keyword evidence="4 11" id="KW-0808">Transferase</keyword>
<accession>A0A9P0A0Q0</accession>
<dbReference type="KEGG" id="btab:109042315"/>
<evidence type="ECO:0000313" key="13">
    <source>
        <dbReference type="EMBL" id="CAH0383324.1"/>
    </source>
</evidence>
<comment type="similarity">
    <text evidence="2 11">Belongs to the UDP-glycosyltransferase family.</text>
</comment>
<dbReference type="PANTHER" id="PTHR48043:SF114">
    <property type="entry name" value="IP04436P-RELATED"/>
    <property type="match status" value="1"/>
</dbReference>
<evidence type="ECO:0000256" key="7">
    <source>
        <dbReference type="ARBA" id="ARBA00022989"/>
    </source>
</evidence>
<reference evidence="13" key="1">
    <citation type="submission" date="2021-12" db="EMBL/GenBank/DDBJ databases">
        <authorList>
            <person name="King R."/>
        </authorList>
    </citation>
    <scope>NUCLEOTIDE SEQUENCE</scope>
</reference>
<keyword evidence="14" id="KW-1185">Reference proteome</keyword>
<dbReference type="InterPro" id="IPR035595">
    <property type="entry name" value="UDP_glycos_trans_CS"/>
</dbReference>
<dbReference type="PANTHER" id="PTHR48043">
    <property type="entry name" value="EG:EG0003.4 PROTEIN-RELATED"/>
    <property type="match status" value="1"/>
</dbReference>
<evidence type="ECO:0000256" key="3">
    <source>
        <dbReference type="ARBA" id="ARBA00022676"/>
    </source>
</evidence>
<dbReference type="AlphaFoldDB" id="A0A9P0A0Q0"/>
<comment type="catalytic activity">
    <reaction evidence="12">
        <text>glucuronate acceptor + UDP-alpha-D-glucuronate = acceptor beta-D-glucuronoside + UDP + H(+)</text>
        <dbReference type="Rhea" id="RHEA:21032"/>
        <dbReference type="ChEBI" id="CHEBI:15378"/>
        <dbReference type="ChEBI" id="CHEBI:58052"/>
        <dbReference type="ChEBI" id="CHEBI:58223"/>
        <dbReference type="ChEBI" id="CHEBI:132367"/>
        <dbReference type="ChEBI" id="CHEBI:132368"/>
        <dbReference type="EC" id="2.4.1.17"/>
    </reaction>
</comment>
<dbReference type="PROSITE" id="PS00375">
    <property type="entry name" value="UDPGT"/>
    <property type="match status" value="1"/>
</dbReference>
<evidence type="ECO:0000256" key="11">
    <source>
        <dbReference type="RuleBase" id="RU003718"/>
    </source>
</evidence>
<keyword evidence="8 12" id="KW-0472">Membrane</keyword>
<keyword evidence="5 12" id="KW-0812">Transmembrane</keyword>
<evidence type="ECO:0000256" key="2">
    <source>
        <dbReference type="ARBA" id="ARBA00009995"/>
    </source>
</evidence>
<dbReference type="GO" id="GO:0016020">
    <property type="term" value="C:membrane"/>
    <property type="evidence" value="ECO:0007669"/>
    <property type="project" value="UniProtKB-SubCell"/>
</dbReference>
<name>A0A9P0A0Q0_BEMTA</name>
<comment type="subcellular location">
    <subcellularLocation>
        <location evidence="10">Endomembrane system</location>
        <topology evidence="10">Single-pass type I membrane protein</topology>
    </subcellularLocation>
    <subcellularLocation>
        <location evidence="1">Endoplasmic reticulum</location>
    </subcellularLocation>
    <subcellularLocation>
        <location evidence="12">Membrane</location>
        <topology evidence="12">Single-pass membrane protein</topology>
    </subcellularLocation>
</comment>
<dbReference type="CDD" id="cd03784">
    <property type="entry name" value="GT1_Gtf-like"/>
    <property type="match status" value="1"/>
</dbReference>
<evidence type="ECO:0000256" key="10">
    <source>
        <dbReference type="ARBA" id="ARBA00046288"/>
    </source>
</evidence>
<dbReference type="Pfam" id="PF00201">
    <property type="entry name" value="UDPGT"/>
    <property type="match status" value="1"/>
</dbReference>
<dbReference type="EMBL" id="OU963871">
    <property type="protein sequence ID" value="CAH0383324.1"/>
    <property type="molecule type" value="Genomic_DNA"/>
</dbReference>
<dbReference type="SUPFAM" id="SSF53756">
    <property type="entry name" value="UDP-Glycosyltransferase/glycogen phosphorylase"/>
    <property type="match status" value="1"/>
</dbReference>
<evidence type="ECO:0000256" key="5">
    <source>
        <dbReference type="ARBA" id="ARBA00022692"/>
    </source>
</evidence>
<feature type="transmembrane region" description="Helical" evidence="12">
    <location>
        <begin position="454"/>
        <end position="481"/>
    </location>
</feature>
<evidence type="ECO:0000256" key="4">
    <source>
        <dbReference type="ARBA" id="ARBA00022679"/>
    </source>
</evidence>
<evidence type="ECO:0000313" key="14">
    <source>
        <dbReference type="Proteomes" id="UP001152759"/>
    </source>
</evidence>
<gene>
    <name evidence="13" type="ORF">BEMITA_LOCUS2784</name>
</gene>
<dbReference type="GO" id="GO:0005783">
    <property type="term" value="C:endoplasmic reticulum"/>
    <property type="evidence" value="ECO:0007669"/>
    <property type="project" value="UniProtKB-SubCell"/>
</dbReference>
<dbReference type="GO" id="GO:0015020">
    <property type="term" value="F:glucuronosyltransferase activity"/>
    <property type="evidence" value="ECO:0007669"/>
    <property type="project" value="UniProtKB-EC"/>
</dbReference>
<evidence type="ECO:0000256" key="1">
    <source>
        <dbReference type="ARBA" id="ARBA00004240"/>
    </source>
</evidence>
<evidence type="ECO:0000256" key="12">
    <source>
        <dbReference type="RuleBase" id="RU362059"/>
    </source>
</evidence>
<keyword evidence="7 12" id="KW-1133">Transmembrane helix</keyword>
<proteinExistence type="inferred from homology"/>